<dbReference type="Proteomes" id="UP001189429">
    <property type="component" value="Unassembled WGS sequence"/>
</dbReference>
<dbReference type="EMBL" id="CAUYUJ010016874">
    <property type="protein sequence ID" value="CAK0869709.1"/>
    <property type="molecule type" value="Genomic_DNA"/>
</dbReference>
<feature type="region of interest" description="Disordered" evidence="1">
    <location>
        <begin position="113"/>
        <end position="138"/>
    </location>
</feature>
<evidence type="ECO:0000256" key="2">
    <source>
        <dbReference type="SAM" id="Phobius"/>
    </source>
</evidence>
<protein>
    <submittedName>
        <fullName evidence="3">Uncharacterized protein</fullName>
    </submittedName>
</protein>
<keyword evidence="2" id="KW-1133">Transmembrane helix</keyword>
<evidence type="ECO:0000256" key="1">
    <source>
        <dbReference type="SAM" id="MobiDB-lite"/>
    </source>
</evidence>
<reference evidence="3" key="1">
    <citation type="submission" date="2023-10" db="EMBL/GenBank/DDBJ databases">
        <authorList>
            <person name="Chen Y."/>
            <person name="Shah S."/>
            <person name="Dougan E. K."/>
            <person name="Thang M."/>
            <person name="Chan C."/>
        </authorList>
    </citation>
    <scope>NUCLEOTIDE SEQUENCE [LARGE SCALE GENOMIC DNA]</scope>
</reference>
<keyword evidence="4" id="KW-1185">Reference proteome</keyword>
<evidence type="ECO:0000313" key="4">
    <source>
        <dbReference type="Proteomes" id="UP001189429"/>
    </source>
</evidence>
<feature type="region of interest" description="Disordered" evidence="1">
    <location>
        <begin position="59"/>
        <end position="80"/>
    </location>
</feature>
<keyword evidence="2" id="KW-0812">Transmembrane</keyword>
<proteinExistence type="predicted"/>
<comment type="caution">
    <text evidence="3">The sequence shown here is derived from an EMBL/GenBank/DDBJ whole genome shotgun (WGS) entry which is preliminary data.</text>
</comment>
<feature type="transmembrane region" description="Helical" evidence="2">
    <location>
        <begin position="216"/>
        <end position="236"/>
    </location>
</feature>
<evidence type="ECO:0000313" key="3">
    <source>
        <dbReference type="EMBL" id="CAK0869709.1"/>
    </source>
</evidence>
<feature type="transmembrane region" description="Helical" evidence="2">
    <location>
        <begin position="173"/>
        <end position="196"/>
    </location>
</feature>
<name>A0ABN9VCT2_9DINO</name>
<accession>A0ABN9VCT2</accession>
<sequence>VRPRAMPSPGPVHLSLDCIDEDAAPLSACSPGTWGCFFGGPAEEWSRCTACSRPAHAADEDLAPSARTGSQTSEVLEPGPHQVGEAWWLPREGARPDGDPTAGLRARLAALGEAQGHAGPPSKKAAELPAGTPQPRWPPPPGGLAAAAHWTHAATPLAPCSPWRRGALRLQRLVNLWPTQLCFAAVLVLNRLSYPIPAGDRVDQTPHGDEMPSDDVYSLATTLALLFVITVCELLVRVAAQG</sequence>
<keyword evidence="2" id="KW-0472">Membrane</keyword>
<feature type="non-terminal residue" evidence="3">
    <location>
        <position position="1"/>
    </location>
</feature>
<gene>
    <name evidence="3" type="ORF">PCOR1329_LOCUS55969</name>
</gene>
<organism evidence="3 4">
    <name type="scientific">Prorocentrum cordatum</name>
    <dbReference type="NCBI Taxonomy" id="2364126"/>
    <lineage>
        <taxon>Eukaryota</taxon>
        <taxon>Sar</taxon>
        <taxon>Alveolata</taxon>
        <taxon>Dinophyceae</taxon>
        <taxon>Prorocentrales</taxon>
        <taxon>Prorocentraceae</taxon>
        <taxon>Prorocentrum</taxon>
    </lineage>
</organism>
<feature type="non-terminal residue" evidence="3">
    <location>
        <position position="242"/>
    </location>
</feature>